<dbReference type="AlphaFoldDB" id="A0A1M6S1M0"/>
<proteinExistence type="inferred from homology"/>
<dbReference type="InterPro" id="IPR000563">
    <property type="entry name" value="Flag_FliH"/>
</dbReference>
<evidence type="ECO:0000259" key="11">
    <source>
        <dbReference type="Pfam" id="PF02108"/>
    </source>
</evidence>
<evidence type="ECO:0000256" key="6">
    <source>
        <dbReference type="ARBA" id="ARBA00022490"/>
    </source>
</evidence>
<comment type="function">
    <text evidence="1">Needed for flagellar regrowth and assembly.</text>
</comment>
<keyword evidence="13" id="KW-0282">Flagellum</keyword>
<accession>A0A1M6S1M0</accession>
<dbReference type="InterPro" id="IPR051472">
    <property type="entry name" value="T3SS_Stator/FliH"/>
</dbReference>
<protein>
    <recommendedName>
        <fullName evidence="4">Flagellar assembly protein FliH</fullName>
    </recommendedName>
</protein>
<keyword evidence="6" id="KW-0963">Cytoplasm</keyword>
<feature type="compositionally biased region" description="Basic and acidic residues" evidence="10">
    <location>
        <begin position="1"/>
        <end position="21"/>
    </location>
</feature>
<keyword evidence="13" id="KW-0966">Cell projection</keyword>
<dbReference type="PANTHER" id="PTHR34982">
    <property type="entry name" value="YOP PROTEINS TRANSLOCATION PROTEIN L"/>
    <property type="match status" value="1"/>
</dbReference>
<feature type="compositionally biased region" description="Basic and acidic residues" evidence="10">
    <location>
        <begin position="284"/>
        <end position="296"/>
    </location>
</feature>
<evidence type="ECO:0000256" key="1">
    <source>
        <dbReference type="ARBA" id="ARBA00003041"/>
    </source>
</evidence>
<evidence type="ECO:0000259" key="12">
    <source>
        <dbReference type="Pfam" id="PF09811"/>
    </source>
</evidence>
<evidence type="ECO:0000256" key="3">
    <source>
        <dbReference type="ARBA" id="ARBA00006602"/>
    </source>
</evidence>
<dbReference type="SUPFAM" id="SSF160527">
    <property type="entry name" value="V-type ATPase subunit E-like"/>
    <property type="match status" value="1"/>
</dbReference>
<dbReference type="GO" id="GO:0015031">
    <property type="term" value="P:protein transport"/>
    <property type="evidence" value="ECO:0007669"/>
    <property type="project" value="UniProtKB-KW"/>
</dbReference>
<keyword evidence="8" id="KW-0653">Protein transport</keyword>
<feature type="compositionally biased region" description="Basic and acidic residues" evidence="10">
    <location>
        <begin position="310"/>
        <end position="320"/>
    </location>
</feature>
<sequence length="320" mass="35698">MKDSSKDLSRAASRDPSRIPKEQLTAYERWELPLLDASGNEVAREEERNVKPLTAGDLAEIRQAALEDGLKEGREQGFQEGRTEGYEQGHKEGFETGQAEGKERGQSEGYDETRAEVTAGLDRLEPMLGELLLPIRQHQDEIETSLLNLTMVLARAVVYRELTIDSLQIRQVVRRALEALPSTADNVRIHVHPDDCSVVREVAERFEAAASVLEDDSILPGGCRVETRNSLVDFTVEKRFQRAVQSMLEQQTDDGEGGEPEELGALMDDLTDFQRDVLSSPDKTPNEDPVENKLSEDTSIEDTSIEDNPIEGKRDDILPG</sequence>
<dbReference type="PRINTS" id="PR01003">
    <property type="entry name" value="FLGFLIH"/>
</dbReference>
<dbReference type="Pfam" id="PF09811">
    <property type="entry name" value="Yae1_N"/>
    <property type="match status" value="1"/>
</dbReference>
<evidence type="ECO:0000256" key="7">
    <source>
        <dbReference type="ARBA" id="ARBA00022795"/>
    </source>
</evidence>
<dbReference type="GO" id="GO:0005829">
    <property type="term" value="C:cytosol"/>
    <property type="evidence" value="ECO:0007669"/>
    <property type="project" value="TreeGrafter"/>
</dbReference>
<keyword evidence="5" id="KW-0813">Transport</keyword>
<dbReference type="GO" id="GO:0009288">
    <property type="term" value="C:bacterial-type flagellum"/>
    <property type="evidence" value="ECO:0007669"/>
    <property type="project" value="InterPro"/>
</dbReference>
<feature type="compositionally biased region" description="Acidic residues" evidence="10">
    <location>
        <begin position="298"/>
        <end position="309"/>
    </location>
</feature>
<dbReference type="STRING" id="564117.SAMN05216369_1785"/>
<feature type="region of interest" description="Disordered" evidence="10">
    <location>
        <begin position="79"/>
        <end position="111"/>
    </location>
</feature>
<feature type="compositionally biased region" description="Acidic residues" evidence="10">
    <location>
        <begin position="251"/>
        <end position="262"/>
    </location>
</feature>
<dbReference type="GO" id="GO:0071973">
    <property type="term" value="P:bacterial-type flagellum-dependent cell motility"/>
    <property type="evidence" value="ECO:0007669"/>
    <property type="project" value="InterPro"/>
</dbReference>
<dbReference type="Pfam" id="PF02108">
    <property type="entry name" value="FliH"/>
    <property type="match status" value="1"/>
</dbReference>
<evidence type="ECO:0000256" key="2">
    <source>
        <dbReference type="ARBA" id="ARBA00004496"/>
    </source>
</evidence>
<dbReference type="EMBL" id="FRAQ01000001">
    <property type="protein sequence ID" value="SHK38408.1"/>
    <property type="molecule type" value="Genomic_DNA"/>
</dbReference>
<feature type="domain" description="Essential protein Yae1 N-terminal" evidence="12">
    <location>
        <begin position="67"/>
        <end position="102"/>
    </location>
</feature>
<evidence type="ECO:0000256" key="10">
    <source>
        <dbReference type="SAM" id="MobiDB-lite"/>
    </source>
</evidence>
<comment type="similarity">
    <text evidence="3">Belongs to the FliH family.</text>
</comment>
<keyword evidence="7" id="KW-1005">Bacterial flagellum biogenesis</keyword>
<dbReference type="PANTHER" id="PTHR34982:SF1">
    <property type="entry name" value="FLAGELLAR ASSEMBLY PROTEIN FLIH"/>
    <property type="match status" value="1"/>
</dbReference>
<name>A0A1M6S1M0_9GAMM</name>
<dbReference type="GO" id="GO:0044781">
    <property type="term" value="P:bacterial-type flagellum organization"/>
    <property type="evidence" value="ECO:0007669"/>
    <property type="project" value="UniProtKB-KW"/>
</dbReference>
<feature type="domain" description="Flagellar assembly protein FliH/Type III secretion system HrpE" evidence="11">
    <location>
        <begin position="122"/>
        <end position="242"/>
    </location>
</feature>
<keyword evidence="14" id="KW-1185">Reference proteome</keyword>
<dbReference type="GO" id="GO:0003774">
    <property type="term" value="F:cytoskeletal motor activity"/>
    <property type="evidence" value="ECO:0007669"/>
    <property type="project" value="InterPro"/>
</dbReference>
<evidence type="ECO:0000313" key="13">
    <source>
        <dbReference type="EMBL" id="SHK38408.1"/>
    </source>
</evidence>
<comment type="subcellular location">
    <subcellularLocation>
        <location evidence="2">Cytoplasm</location>
    </subcellularLocation>
</comment>
<dbReference type="InterPro" id="IPR018035">
    <property type="entry name" value="Flagellar_FliH/T3SS_HrpE"/>
</dbReference>
<evidence type="ECO:0000256" key="5">
    <source>
        <dbReference type="ARBA" id="ARBA00022448"/>
    </source>
</evidence>
<evidence type="ECO:0000313" key="14">
    <source>
        <dbReference type="Proteomes" id="UP000184497"/>
    </source>
</evidence>
<gene>
    <name evidence="13" type="ORF">SAMN05216369_1785</name>
</gene>
<dbReference type="RefSeq" id="WP_084063521.1">
    <property type="nucleotide sequence ID" value="NZ_FRAQ01000001.1"/>
</dbReference>
<evidence type="ECO:0000256" key="9">
    <source>
        <dbReference type="ARBA" id="ARBA00023225"/>
    </source>
</evidence>
<keyword evidence="9" id="KW-1006">Bacterial flagellum protein export</keyword>
<dbReference type="Proteomes" id="UP000184497">
    <property type="component" value="Unassembled WGS sequence"/>
</dbReference>
<dbReference type="InterPro" id="IPR019191">
    <property type="entry name" value="Essential_protein_Yae1_N"/>
</dbReference>
<evidence type="ECO:0000256" key="8">
    <source>
        <dbReference type="ARBA" id="ARBA00022927"/>
    </source>
</evidence>
<organism evidence="13 14">
    <name type="scientific">Marinobacter antarcticus</name>
    <dbReference type="NCBI Taxonomy" id="564117"/>
    <lineage>
        <taxon>Bacteria</taxon>
        <taxon>Pseudomonadati</taxon>
        <taxon>Pseudomonadota</taxon>
        <taxon>Gammaproteobacteria</taxon>
        <taxon>Pseudomonadales</taxon>
        <taxon>Marinobacteraceae</taxon>
        <taxon>Marinobacter</taxon>
    </lineage>
</organism>
<feature type="region of interest" description="Disordered" evidence="10">
    <location>
        <begin position="247"/>
        <end position="320"/>
    </location>
</feature>
<keyword evidence="13" id="KW-0969">Cilium</keyword>
<dbReference type="OrthoDB" id="8480773at2"/>
<feature type="region of interest" description="Disordered" evidence="10">
    <location>
        <begin position="1"/>
        <end position="27"/>
    </location>
</feature>
<reference evidence="14" key="1">
    <citation type="submission" date="2016-11" db="EMBL/GenBank/DDBJ databases">
        <authorList>
            <person name="Varghese N."/>
            <person name="Submissions S."/>
        </authorList>
    </citation>
    <scope>NUCLEOTIDE SEQUENCE [LARGE SCALE GENOMIC DNA]</scope>
    <source>
        <strain evidence="14">CGMCC 1.10835</strain>
    </source>
</reference>
<evidence type="ECO:0000256" key="4">
    <source>
        <dbReference type="ARBA" id="ARBA00016507"/>
    </source>
</evidence>